<evidence type="ECO:0000256" key="5">
    <source>
        <dbReference type="ARBA" id="ARBA00022801"/>
    </source>
</evidence>
<feature type="active site" description="Proton donor" evidence="8">
    <location>
        <position position="56"/>
    </location>
</feature>
<dbReference type="CDD" id="cd01285">
    <property type="entry name" value="nucleoside_deaminase"/>
    <property type="match status" value="1"/>
</dbReference>
<feature type="binding site" evidence="8">
    <location>
        <position position="84"/>
    </location>
    <ligand>
        <name>Zn(2+)</name>
        <dbReference type="ChEBI" id="CHEBI:29105"/>
        <note>catalytic</note>
    </ligand>
</feature>
<keyword evidence="4 8" id="KW-0479">Metal-binding</keyword>
<keyword evidence="11" id="KW-1185">Reference proteome</keyword>
<comment type="function">
    <text evidence="8">Catalyzes the deamination of adenosine to inosine at the wobble position 34 of tRNA(Arg2).</text>
</comment>
<dbReference type="SUPFAM" id="SSF53927">
    <property type="entry name" value="Cytidine deaminase-like"/>
    <property type="match status" value="1"/>
</dbReference>
<dbReference type="GO" id="GO:0008270">
    <property type="term" value="F:zinc ion binding"/>
    <property type="evidence" value="ECO:0007669"/>
    <property type="project" value="UniProtKB-UniRule"/>
</dbReference>
<evidence type="ECO:0000256" key="8">
    <source>
        <dbReference type="HAMAP-Rule" id="MF_00972"/>
    </source>
</evidence>
<name>A0A7G7VIP0_9FIRM</name>
<comment type="subunit">
    <text evidence="2 8">Homodimer.</text>
</comment>
<evidence type="ECO:0000256" key="4">
    <source>
        <dbReference type="ARBA" id="ARBA00022723"/>
    </source>
</evidence>
<evidence type="ECO:0000256" key="7">
    <source>
        <dbReference type="ARBA" id="ARBA00048045"/>
    </source>
</evidence>
<keyword evidence="5 8" id="KW-0378">Hydrolase</keyword>
<protein>
    <recommendedName>
        <fullName evidence="8">tRNA-specific adenosine deaminase</fullName>
        <ecNumber evidence="8">3.5.4.33</ecNumber>
    </recommendedName>
</protein>
<evidence type="ECO:0000259" key="9">
    <source>
        <dbReference type="PROSITE" id="PS51747"/>
    </source>
</evidence>
<dbReference type="EMBL" id="CP060204">
    <property type="protein sequence ID" value="QNH53983.1"/>
    <property type="molecule type" value="Genomic_DNA"/>
</dbReference>
<dbReference type="FunFam" id="3.40.140.10:FF:000005">
    <property type="entry name" value="tRNA-specific adenosine deaminase"/>
    <property type="match status" value="1"/>
</dbReference>
<sequence length="157" mass="17076">MPDDSYGMRLALAEAERAYALGEVPIGAVILNDAGELIASGYNLRETEHDATAHAELIAIRCACQKLGRWRLTGLTLYVTIEPCPMCAGAIVMSRISRVVYGSTDAKAGACESLFNITGCPALNHQPEIRAGVLADECSEIIKCFFRERRKNKVSEI</sequence>
<dbReference type="Gene3D" id="3.40.140.10">
    <property type="entry name" value="Cytidine Deaminase, domain 2"/>
    <property type="match status" value="1"/>
</dbReference>
<feature type="domain" description="CMP/dCMP-type deaminase" evidence="9">
    <location>
        <begin position="2"/>
        <end position="122"/>
    </location>
</feature>
<dbReference type="EC" id="3.5.4.33" evidence="8"/>
<evidence type="ECO:0000256" key="1">
    <source>
        <dbReference type="ARBA" id="ARBA00010669"/>
    </source>
</evidence>
<organism evidence="10 11">
    <name type="scientific">Selenomonas timonae</name>
    <dbReference type="NCBI Taxonomy" id="2754044"/>
    <lineage>
        <taxon>Bacteria</taxon>
        <taxon>Bacillati</taxon>
        <taxon>Bacillota</taxon>
        <taxon>Negativicutes</taxon>
        <taxon>Selenomonadales</taxon>
        <taxon>Selenomonadaceae</taxon>
        <taxon>Selenomonas</taxon>
    </lineage>
</organism>
<dbReference type="Pfam" id="PF00383">
    <property type="entry name" value="dCMP_cyt_deam_1"/>
    <property type="match status" value="1"/>
</dbReference>
<dbReference type="KEGG" id="stim:H1B31_08975"/>
<dbReference type="InterPro" id="IPR016192">
    <property type="entry name" value="APOBEC/CMP_deaminase_Zn-bd"/>
</dbReference>
<dbReference type="PROSITE" id="PS00903">
    <property type="entry name" value="CYT_DCMP_DEAMINASES_1"/>
    <property type="match status" value="1"/>
</dbReference>
<dbReference type="PANTHER" id="PTHR11079">
    <property type="entry name" value="CYTOSINE DEAMINASE FAMILY MEMBER"/>
    <property type="match status" value="1"/>
</dbReference>
<dbReference type="RefSeq" id="WP_185980064.1">
    <property type="nucleotide sequence ID" value="NZ_CP060204.1"/>
</dbReference>
<feature type="binding site" evidence="8">
    <location>
        <position position="54"/>
    </location>
    <ligand>
        <name>Zn(2+)</name>
        <dbReference type="ChEBI" id="CHEBI:29105"/>
        <note>catalytic</note>
    </ligand>
</feature>
<dbReference type="AlphaFoldDB" id="A0A7G7VIP0"/>
<dbReference type="InterPro" id="IPR002125">
    <property type="entry name" value="CMP_dCMP_dom"/>
</dbReference>
<evidence type="ECO:0000313" key="10">
    <source>
        <dbReference type="EMBL" id="QNH53983.1"/>
    </source>
</evidence>
<dbReference type="PANTHER" id="PTHR11079:SF202">
    <property type="entry name" value="TRNA-SPECIFIC ADENOSINE DEAMINASE"/>
    <property type="match status" value="1"/>
</dbReference>
<dbReference type="InterPro" id="IPR016193">
    <property type="entry name" value="Cytidine_deaminase-like"/>
</dbReference>
<dbReference type="Proteomes" id="UP000515480">
    <property type="component" value="Chromosome"/>
</dbReference>
<dbReference type="InterPro" id="IPR028883">
    <property type="entry name" value="tRNA_aden_deaminase"/>
</dbReference>
<reference evidence="10 11" key="1">
    <citation type="submission" date="2020-07" db="EMBL/GenBank/DDBJ databases">
        <title>Complete genome and description of Selenomonas timonensis sp. nov., a new bacterium isolated from a gingivitis subject.</title>
        <authorList>
            <person name="Antezack A."/>
        </authorList>
    </citation>
    <scope>NUCLEOTIDE SEQUENCE [LARGE SCALE GENOMIC DNA]</scope>
    <source>
        <strain evidence="10 11">Marseille-Q3039</strain>
    </source>
</reference>
<evidence type="ECO:0000256" key="3">
    <source>
        <dbReference type="ARBA" id="ARBA00022694"/>
    </source>
</evidence>
<comment type="catalytic activity">
    <reaction evidence="7 8">
        <text>adenosine(34) in tRNA + H2O + H(+) = inosine(34) in tRNA + NH4(+)</text>
        <dbReference type="Rhea" id="RHEA:43168"/>
        <dbReference type="Rhea" id="RHEA-COMP:10373"/>
        <dbReference type="Rhea" id="RHEA-COMP:10374"/>
        <dbReference type="ChEBI" id="CHEBI:15377"/>
        <dbReference type="ChEBI" id="CHEBI:15378"/>
        <dbReference type="ChEBI" id="CHEBI:28938"/>
        <dbReference type="ChEBI" id="CHEBI:74411"/>
        <dbReference type="ChEBI" id="CHEBI:82852"/>
        <dbReference type="EC" id="3.5.4.33"/>
    </reaction>
</comment>
<evidence type="ECO:0000313" key="11">
    <source>
        <dbReference type="Proteomes" id="UP000515480"/>
    </source>
</evidence>
<keyword evidence="6 8" id="KW-0862">Zinc</keyword>
<dbReference type="PROSITE" id="PS51747">
    <property type="entry name" value="CYT_DCMP_DEAMINASES_2"/>
    <property type="match status" value="1"/>
</dbReference>
<feature type="binding site" evidence="8">
    <location>
        <position position="87"/>
    </location>
    <ligand>
        <name>Zn(2+)</name>
        <dbReference type="ChEBI" id="CHEBI:29105"/>
        <note>catalytic</note>
    </ligand>
</feature>
<evidence type="ECO:0000256" key="6">
    <source>
        <dbReference type="ARBA" id="ARBA00022833"/>
    </source>
</evidence>
<dbReference type="GO" id="GO:0002100">
    <property type="term" value="P:tRNA wobble adenosine to inosine editing"/>
    <property type="evidence" value="ECO:0007669"/>
    <property type="project" value="UniProtKB-UniRule"/>
</dbReference>
<keyword evidence="3 8" id="KW-0819">tRNA processing</keyword>
<dbReference type="GO" id="GO:0052717">
    <property type="term" value="F:tRNA-specific adenosine-34 deaminase activity"/>
    <property type="evidence" value="ECO:0007669"/>
    <property type="project" value="UniProtKB-UniRule"/>
</dbReference>
<dbReference type="HAMAP" id="MF_00972">
    <property type="entry name" value="tRNA_aden_deaminase"/>
    <property type="match status" value="1"/>
</dbReference>
<evidence type="ECO:0000256" key="2">
    <source>
        <dbReference type="ARBA" id="ARBA00011738"/>
    </source>
</evidence>
<gene>
    <name evidence="8" type="primary">tadA</name>
    <name evidence="10" type="ORF">H1B31_08975</name>
</gene>
<accession>A0A7G7VIP0</accession>
<comment type="cofactor">
    <cofactor evidence="8">
        <name>Zn(2+)</name>
        <dbReference type="ChEBI" id="CHEBI:29105"/>
    </cofactor>
    <text evidence="8">Binds 1 zinc ion per subunit.</text>
</comment>
<comment type="similarity">
    <text evidence="1">Belongs to the cytidine and deoxycytidylate deaminase family. ADAT2 subfamily.</text>
</comment>
<proteinExistence type="inferred from homology"/>
<dbReference type="NCBIfam" id="NF008113">
    <property type="entry name" value="PRK10860.1"/>
    <property type="match status" value="1"/>
</dbReference>